<dbReference type="Gene3D" id="1.20.120.400">
    <property type="entry name" value="Nickel-containing superoxide dismutase"/>
    <property type="match status" value="1"/>
</dbReference>
<keyword evidence="1" id="KW-0732">Signal</keyword>
<dbReference type="GO" id="GO:0004784">
    <property type="term" value="F:superoxide dismutase activity"/>
    <property type="evidence" value="ECO:0007669"/>
    <property type="project" value="InterPro"/>
</dbReference>
<dbReference type="GO" id="GO:0016151">
    <property type="term" value="F:nickel cation binding"/>
    <property type="evidence" value="ECO:0007669"/>
    <property type="project" value="InterPro"/>
</dbReference>
<evidence type="ECO:0000313" key="2">
    <source>
        <dbReference type="EMBL" id="NDV63465.1"/>
    </source>
</evidence>
<gene>
    <name evidence="2" type="ORF">G0Q06_13450</name>
</gene>
<dbReference type="InterPro" id="IPR036502">
    <property type="entry name" value="NiSOD_sf"/>
</dbReference>
<name>A0A6B2M6N1_9BACT</name>
<dbReference type="RefSeq" id="WP_163967038.1">
    <property type="nucleotide sequence ID" value="NZ_JAAGNX010000003.1"/>
</dbReference>
<reference evidence="2 3" key="1">
    <citation type="submission" date="2020-02" db="EMBL/GenBank/DDBJ databases">
        <title>Albibacoteraceae fam. nov., the first described family within the subdivision 4 Verrucomicrobia.</title>
        <authorList>
            <person name="Xi F."/>
        </authorList>
    </citation>
    <scope>NUCLEOTIDE SEQUENCE [LARGE SCALE GENOMIC DNA]</scope>
    <source>
        <strain evidence="2 3">CK1056</strain>
    </source>
</reference>
<evidence type="ECO:0000256" key="1">
    <source>
        <dbReference type="SAM" id="SignalP"/>
    </source>
</evidence>
<dbReference type="Pfam" id="PF09055">
    <property type="entry name" value="Sod_Ni"/>
    <property type="match status" value="1"/>
</dbReference>
<dbReference type="AlphaFoldDB" id="A0A6B2M6N1"/>
<evidence type="ECO:0008006" key="4">
    <source>
        <dbReference type="Google" id="ProtNLM"/>
    </source>
</evidence>
<feature type="chain" id="PRO_5025436597" description="Superoxide dismutase" evidence="1">
    <location>
        <begin position="26"/>
        <end position="151"/>
    </location>
</feature>
<evidence type="ECO:0000313" key="3">
    <source>
        <dbReference type="Proteomes" id="UP000478417"/>
    </source>
</evidence>
<comment type="caution">
    <text evidence="2">The sequence shown here is derived from an EMBL/GenBank/DDBJ whole genome shotgun (WGS) entry which is preliminary data.</text>
</comment>
<dbReference type="Proteomes" id="UP000478417">
    <property type="component" value="Unassembled WGS sequence"/>
</dbReference>
<dbReference type="InterPro" id="IPR014123">
    <property type="entry name" value="Superoxide_dismutase_Ni-type"/>
</dbReference>
<dbReference type="EMBL" id="JAAGNX010000003">
    <property type="protein sequence ID" value="NDV63465.1"/>
    <property type="molecule type" value="Genomic_DNA"/>
</dbReference>
<protein>
    <recommendedName>
        <fullName evidence="4">Superoxide dismutase</fullName>
    </recommendedName>
</protein>
<accession>A0A6B2M6N1</accession>
<keyword evidence="3" id="KW-1185">Reference proteome</keyword>
<dbReference type="SUPFAM" id="SSF109770">
    <property type="entry name" value="Nickel-containing superoxide dismutase, NiSOD"/>
    <property type="match status" value="1"/>
</dbReference>
<feature type="signal peptide" evidence="1">
    <location>
        <begin position="1"/>
        <end position="25"/>
    </location>
</feature>
<organism evidence="2 3">
    <name type="scientific">Oceanipulchritudo coccoides</name>
    <dbReference type="NCBI Taxonomy" id="2706888"/>
    <lineage>
        <taxon>Bacteria</taxon>
        <taxon>Pseudomonadati</taxon>
        <taxon>Verrucomicrobiota</taxon>
        <taxon>Opitutia</taxon>
        <taxon>Puniceicoccales</taxon>
        <taxon>Oceanipulchritudinaceae</taxon>
        <taxon>Oceanipulchritudo</taxon>
    </lineage>
</organism>
<proteinExistence type="predicted"/>
<sequence>MKVNKLLLVLLAVFTLSMNQLSAHCQVPCGIYGDDVVFGELTTDVATIEKAMKEIVRLGGEESVNYNQLVRWVTNKEAHAQNIQDVMSAYFLAQRIKLEAKDTAPEKYTQLVELAHEITVLAMKCKQTTDLANAAKLSEALHDFQHAYQGK</sequence>